<reference evidence="2" key="1">
    <citation type="submission" date="2015-11" db="EMBL/GenBank/DDBJ databases">
        <title>De novo transcriptome assembly of four potential Pierce s Disease insect vectors from Arizona vineyards.</title>
        <authorList>
            <person name="Tassone E.E."/>
        </authorList>
    </citation>
    <scope>NUCLEOTIDE SEQUENCE</scope>
</reference>
<dbReference type="AlphaFoldDB" id="A0A1B6IUE8"/>
<feature type="region of interest" description="Disordered" evidence="1">
    <location>
        <begin position="48"/>
        <end position="107"/>
    </location>
</feature>
<feature type="compositionally biased region" description="Polar residues" evidence="1">
    <location>
        <begin position="127"/>
        <end position="151"/>
    </location>
</feature>
<dbReference type="EMBL" id="GECU01017150">
    <property type="protein sequence ID" value="JAS90556.1"/>
    <property type="molecule type" value="Transcribed_RNA"/>
</dbReference>
<organism evidence="2">
    <name type="scientific">Homalodisca liturata</name>
    <dbReference type="NCBI Taxonomy" id="320908"/>
    <lineage>
        <taxon>Eukaryota</taxon>
        <taxon>Metazoa</taxon>
        <taxon>Ecdysozoa</taxon>
        <taxon>Arthropoda</taxon>
        <taxon>Hexapoda</taxon>
        <taxon>Insecta</taxon>
        <taxon>Pterygota</taxon>
        <taxon>Neoptera</taxon>
        <taxon>Paraneoptera</taxon>
        <taxon>Hemiptera</taxon>
        <taxon>Auchenorrhyncha</taxon>
        <taxon>Membracoidea</taxon>
        <taxon>Cicadellidae</taxon>
        <taxon>Cicadellinae</taxon>
        <taxon>Proconiini</taxon>
        <taxon>Homalodisca</taxon>
    </lineage>
</organism>
<feature type="compositionally biased region" description="Low complexity" evidence="1">
    <location>
        <begin position="14"/>
        <end position="28"/>
    </location>
</feature>
<feature type="region of interest" description="Disordered" evidence="1">
    <location>
        <begin position="119"/>
        <end position="151"/>
    </location>
</feature>
<proteinExistence type="predicted"/>
<accession>A0A1B6IUE8</accession>
<evidence type="ECO:0000256" key="1">
    <source>
        <dbReference type="SAM" id="MobiDB-lite"/>
    </source>
</evidence>
<sequence>MSHTSPDPENIDVSLDTSSLASAGTSTGDESKAKKKLWSKFTKSLKTLKTKMRSSKPNFPEPTVGGELKKGKKGKKSKNSGDNSGAEFKPSSSAEPAPKGPKNLMKKLSVENISSPFVGLQPIAVSPSKTSFRSGSTSESNLSASDLDTPK</sequence>
<evidence type="ECO:0000313" key="2">
    <source>
        <dbReference type="EMBL" id="JAS90556.1"/>
    </source>
</evidence>
<gene>
    <name evidence="2" type="ORF">g.4853</name>
</gene>
<protein>
    <submittedName>
        <fullName evidence="2">Uncharacterized protein</fullName>
    </submittedName>
</protein>
<feature type="region of interest" description="Disordered" evidence="1">
    <location>
        <begin position="1"/>
        <end position="36"/>
    </location>
</feature>
<feature type="non-terminal residue" evidence="2">
    <location>
        <position position="151"/>
    </location>
</feature>
<name>A0A1B6IUE8_9HEMI</name>